<dbReference type="EnsemblPlants" id="Pp3c15_14230V3.1">
    <property type="protein sequence ID" value="Pp3c15_14230V3.1"/>
    <property type="gene ID" value="Pp3c15_14230"/>
</dbReference>
<name>A0A2K1JD50_PHYPA</name>
<protein>
    <submittedName>
        <fullName evidence="1 2">Uncharacterized protein</fullName>
    </submittedName>
</protein>
<organism evidence="1">
    <name type="scientific">Physcomitrium patens</name>
    <name type="common">Spreading-leaved earth moss</name>
    <name type="synonym">Physcomitrella patens</name>
    <dbReference type="NCBI Taxonomy" id="3218"/>
    <lineage>
        <taxon>Eukaryota</taxon>
        <taxon>Viridiplantae</taxon>
        <taxon>Streptophyta</taxon>
        <taxon>Embryophyta</taxon>
        <taxon>Bryophyta</taxon>
        <taxon>Bryophytina</taxon>
        <taxon>Bryopsida</taxon>
        <taxon>Funariidae</taxon>
        <taxon>Funariales</taxon>
        <taxon>Funariaceae</taxon>
        <taxon>Physcomitrium</taxon>
    </lineage>
</organism>
<accession>A0A2K1JD50</accession>
<sequence>MEFFNSTTRREEVFSCTSRTLAAPKLRSLGPATNPFALELLCWKSVHCMDLGALPATLHPRCNSYSFLDVAILICFCDFMKLGIHDPVQNAVSQL</sequence>
<dbReference type="Proteomes" id="UP000006727">
    <property type="component" value="Chromosome 15"/>
</dbReference>
<dbReference type="Gramene" id="Pp3c15_14230V3.1">
    <property type="protein sequence ID" value="Pp3c15_14230V3.1"/>
    <property type="gene ID" value="Pp3c15_14230"/>
</dbReference>
<reference evidence="2" key="3">
    <citation type="submission" date="2020-12" db="UniProtKB">
        <authorList>
            <consortium name="EnsemblPlants"/>
        </authorList>
    </citation>
    <scope>IDENTIFICATION</scope>
</reference>
<keyword evidence="3" id="KW-1185">Reference proteome</keyword>
<dbReference type="EMBL" id="ABEU02000015">
    <property type="protein sequence ID" value="PNR39452.1"/>
    <property type="molecule type" value="Genomic_DNA"/>
</dbReference>
<dbReference type="InParanoid" id="A0A2K1JD50"/>
<reference evidence="1 3" key="1">
    <citation type="journal article" date="2008" name="Science">
        <title>The Physcomitrella genome reveals evolutionary insights into the conquest of land by plants.</title>
        <authorList>
            <person name="Rensing S."/>
            <person name="Lang D."/>
            <person name="Zimmer A."/>
            <person name="Terry A."/>
            <person name="Salamov A."/>
            <person name="Shapiro H."/>
            <person name="Nishiyama T."/>
            <person name="Perroud P.-F."/>
            <person name="Lindquist E."/>
            <person name="Kamisugi Y."/>
            <person name="Tanahashi T."/>
            <person name="Sakakibara K."/>
            <person name="Fujita T."/>
            <person name="Oishi K."/>
            <person name="Shin-I T."/>
            <person name="Kuroki Y."/>
            <person name="Toyoda A."/>
            <person name="Suzuki Y."/>
            <person name="Hashimoto A."/>
            <person name="Yamaguchi K."/>
            <person name="Sugano A."/>
            <person name="Kohara Y."/>
            <person name="Fujiyama A."/>
            <person name="Anterola A."/>
            <person name="Aoki S."/>
            <person name="Ashton N."/>
            <person name="Barbazuk W.B."/>
            <person name="Barker E."/>
            <person name="Bennetzen J."/>
            <person name="Bezanilla M."/>
            <person name="Blankenship R."/>
            <person name="Cho S.H."/>
            <person name="Dutcher S."/>
            <person name="Estelle M."/>
            <person name="Fawcett J.A."/>
            <person name="Gundlach H."/>
            <person name="Hanada K."/>
            <person name="Heyl A."/>
            <person name="Hicks K.A."/>
            <person name="Hugh J."/>
            <person name="Lohr M."/>
            <person name="Mayer K."/>
            <person name="Melkozernov A."/>
            <person name="Murata T."/>
            <person name="Nelson D."/>
            <person name="Pils B."/>
            <person name="Prigge M."/>
            <person name="Reiss B."/>
            <person name="Renner T."/>
            <person name="Rombauts S."/>
            <person name="Rushton P."/>
            <person name="Sanderfoot A."/>
            <person name="Schween G."/>
            <person name="Shiu S.-H."/>
            <person name="Stueber K."/>
            <person name="Theodoulou F.L."/>
            <person name="Tu H."/>
            <person name="Van de Peer Y."/>
            <person name="Verrier P.J."/>
            <person name="Waters E."/>
            <person name="Wood A."/>
            <person name="Yang L."/>
            <person name="Cove D."/>
            <person name="Cuming A."/>
            <person name="Hasebe M."/>
            <person name="Lucas S."/>
            <person name="Mishler D.B."/>
            <person name="Reski R."/>
            <person name="Grigoriev I."/>
            <person name="Quatrano R.S."/>
            <person name="Boore J.L."/>
        </authorList>
    </citation>
    <scope>NUCLEOTIDE SEQUENCE [LARGE SCALE GENOMIC DNA]</scope>
    <source>
        <strain evidence="2 3">cv. Gransden 2004</strain>
    </source>
</reference>
<proteinExistence type="predicted"/>
<reference evidence="1 3" key="2">
    <citation type="journal article" date="2018" name="Plant J.">
        <title>The Physcomitrella patens chromosome-scale assembly reveals moss genome structure and evolution.</title>
        <authorList>
            <person name="Lang D."/>
            <person name="Ullrich K.K."/>
            <person name="Murat F."/>
            <person name="Fuchs J."/>
            <person name="Jenkins J."/>
            <person name="Haas F.B."/>
            <person name="Piednoel M."/>
            <person name="Gundlach H."/>
            <person name="Van Bel M."/>
            <person name="Meyberg R."/>
            <person name="Vives C."/>
            <person name="Morata J."/>
            <person name="Symeonidi A."/>
            <person name="Hiss M."/>
            <person name="Muchero W."/>
            <person name="Kamisugi Y."/>
            <person name="Saleh O."/>
            <person name="Blanc G."/>
            <person name="Decker E.L."/>
            <person name="van Gessel N."/>
            <person name="Grimwood J."/>
            <person name="Hayes R.D."/>
            <person name="Graham S.W."/>
            <person name="Gunter L.E."/>
            <person name="McDaniel S.F."/>
            <person name="Hoernstein S.N.W."/>
            <person name="Larsson A."/>
            <person name="Li F.W."/>
            <person name="Perroud P.F."/>
            <person name="Phillips J."/>
            <person name="Ranjan P."/>
            <person name="Rokshar D.S."/>
            <person name="Rothfels C.J."/>
            <person name="Schneider L."/>
            <person name="Shu S."/>
            <person name="Stevenson D.W."/>
            <person name="Thummler F."/>
            <person name="Tillich M."/>
            <person name="Villarreal Aguilar J.C."/>
            <person name="Widiez T."/>
            <person name="Wong G.K."/>
            <person name="Wymore A."/>
            <person name="Zhang Y."/>
            <person name="Zimmer A.D."/>
            <person name="Quatrano R.S."/>
            <person name="Mayer K.F.X."/>
            <person name="Goodstein D."/>
            <person name="Casacuberta J.M."/>
            <person name="Vandepoele K."/>
            <person name="Reski R."/>
            <person name="Cuming A.C."/>
            <person name="Tuskan G.A."/>
            <person name="Maumus F."/>
            <person name="Salse J."/>
            <person name="Schmutz J."/>
            <person name="Rensing S.A."/>
        </authorList>
    </citation>
    <scope>NUCLEOTIDE SEQUENCE [LARGE SCALE GENOMIC DNA]</scope>
    <source>
        <strain evidence="2 3">cv. Gransden 2004</strain>
    </source>
</reference>
<evidence type="ECO:0000313" key="1">
    <source>
        <dbReference type="EMBL" id="PNR39452.1"/>
    </source>
</evidence>
<dbReference type="AlphaFoldDB" id="A0A2K1JD50"/>
<evidence type="ECO:0000313" key="3">
    <source>
        <dbReference type="Proteomes" id="UP000006727"/>
    </source>
</evidence>
<evidence type="ECO:0000313" key="2">
    <source>
        <dbReference type="EnsemblPlants" id="Pp3c15_14230V3.1"/>
    </source>
</evidence>
<gene>
    <name evidence="1" type="ORF">PHYPA_019730</name>
</gene>